<gene>
    <name evidence="1" type="ORF">SAMN02745885_00284</name>
</gene>
<proteinExistence type="predicted"/>
<sequence length="117" mass="13905">MQIRLGKINPEKGFFYYYLPNWTLSMWKLFYNIDFTLQEIRLKISTATDNLLLEKSLHNPTGLFFFNYKNSEELKIEYYYNNKRLLSISSKIDSKLTDDKIYFSSGGWISRMVGDGN</sequence>
<reference evidence="2" key="1">
    <citation type="submission" date="2017-02" db="EMBL/GenBank/DDBJ databases">
        <authorList>
            <person name="Varghese N."/>
            <person name="Submissions S."/>
        </authorList>
    </citation>
    <scope>NUCLEOTIDE SEQUENCE [LARGE SCALE GENOMIC DNA]</scope>
    <source>
        <strain evidence="2">DSM 16521</strain>
    </source>
</reference>
<dbReference type="AlphaFoldDB" id="A0A1T4LSJ0"/>
<dbReference type="Proteomes" id="UP000189933">
    <property type="component" value="Unassembled WGS sequence"/>
</dbReference>
<protein>
    <submittedName>
        <fullName evidence="1">Uncharacterized protein</fullName>
    </submittedName>
</protein>
<name>A0A1T4LSJ0_9FIRM</name>
<evidence type="ECO:0000313" key="1">
    <source>
        <dbReference type="EMBL" id="SJZ57601.1"/>
    </source>
</evidence>
<dbReference type="RefSeq" id="WP_078664438.1">
    <property type="nucleotide sequence ID" value="NZ_FUXM01000002.1"/>
</dbReference>
<accession>A0A1T4LSJ0</accession>
<keyword evidence="2" id="KW-1185">Reference proteome</keyword>
<evidence type="ECO:0000313" key="2">
    <source>
        <dbReference type="Proteomes" id="UP000189933"/>
    </source>
</evidence>
<organism evidence="1 2">
    <name type="scientific">Carboxydocella sporoproducens DSM 16521</name>
    <dbReference type="NCBI Taxonomy" id="1121270"/>
    <lineage>
        <taxon>Bacteria</taxon>
        <taxon>Bacillati</taxon>
        <taxon>Bacillota</taxon>
        <taxon>Clostridia</taxon>
        <taxon>Eubacteriales</taxon>
        <taxon>Clostridiales Family XVI. Incertae Sedis</taxon>
        <taxon>Carboxydocella</taxon>
    </lineage>
</organism>
<dbReference type="EMBL" id="FUXM01000002">
    <property type="protein sequence ID" value="SJZ57601.1"/>
    <property type="molecule type" value="Genomic_DNA"/>
</dbReference>